<feature type="region of interest" description="Disordered" evidence="1">
    <location>
        <begin position="1"/>
        <end position="26"/>
    </location>
</feature>
<reference evidence="2 3" key="1">
    <citation type="submission" date="2016-02" db="EMBL/GenBank/DDBJ databases">
        <title>Complete Genome of H5569, the type strain of the newly described species Haematospirillium jordaniae.</title>
        <authorList>
            <person name="Nicholson A.C."/>
            <person name="Humrighouse B.W."/>
            <person name="Loparov V."/>
            <person name="McQuiston J.R."/>
        </authorList>
    </citation>
    <scope>NUCLEOTIDE SEQUENCE [LARGE SCALE GENOMIC DNA]</scope>
    <source>
        <strain evidence="2 3">H5569</strain>
        <plasmid evidence="3">Plasmid unnamed 1</plasmid>
    </source>
</reference>
<gene>
    <name evidence="2" type="ORF">AY555_10070</name>
</gene>
<evidence type="ECO:0000256" key="1">
    <source>
        <dbReference type="SAM" id="MobiDB-lite"/>
    </source>
</evidence>
<proteinExistence type="predicted"/>
<accession>A0A143DGK6</accession>
<evidence type="ECO:0000313" key="2">
    <source>
        <dbReference type="EMBL" id="AMW35719.1"/>
    </source>
</evidence>
<dbReference type="EMBL" id="CP014526">
    <property type="protein sequence ID" value="AMW35719.1"/>
    <property type="molecule type" value="Genomic_DNA"/>
</dbReference>
<dbReference type="OrthoDB" id="7190256at2"/>
<evidence type="ECO:0000313" key="3">
    <source>
        <dbReference type="Proteomes" id="UP000076066"/>
    </source>
</evidence>
<keyword evidence="2" id="KW-0614">Plasmid</keyword>
<dbReference type="KEGG" id="hjo:AY555_10070"/>
<dbReference type="AlphaFoldDB" id="A0A143DGK6"/>
<organism evidence="2 3">
    <name type="scientific">Haematospirillum jordaniae</name>
    <dbReference type="NCBI Taxonomy" id="1549855"/>
    <lineage>
        <taxon>Bacteria</taxon>
        <taxon>Pseudomonadati</taxon>
        <taxon>Pseudomonadota</taxon>
        <taxon>Alphaproteobacteria</taxon>
        <taxon>Rhodospirillales</taxon>
        <taxon>Novispirillaceae</taxon>
        <taxon>Haematospirillum</taxon>
    </lineage>
</organism>
<dbReference type="GeneID" id="53317497"/>
<geneLocation type="plasmid" evidence="2 3">
    <name>unnamed 1</name>
</geneLocation>
<keyword evidence="3" id="KW-1185">Reference proteome</keyword>
<protein>
    <submittedName>
        <fullName evidence="2">Uncharacterized protein</fullName>
    </submittedName>
</protein>
<dbReference type="RefSeq" id="WP_066136943.1">
    <property type="nucleotide sequence ID" value="NZ_CP014526.1"/>
</dbReference>
<name>A0A143DGK6_9PROT</name>
<dbReference type="Proteomes" id="UP000076066">
    <property type="component" value="Plasmid unnamed 1"/>
</dbReference>
<sequence length="81" mass="9247">MAKPSLHAALHNKLTPKTPVTIDPGLTPIERPTKKLIVEIPAEAHYQVDKMRLEMRRNSIKELVTEALNDLFKKYDYPPIA</sequence>